<sequence length="311" mass="35920">MNRIVDELEEKLRLQDRYYEPMDIDDDVDDDDIEMRDYDDSFDKSLLRRRVVNPVEDTVGDGEEEMHLEDEIDSESAMTSGRRMAGALALLQPENHGYLVGKSVSGRANREEDVGTPSKERSLQTLTQGLGDGRKIVIHNHFYNSNQHEEPWPTGDNININSMRFGKVELFELLKRSINYSLLVWIAYLVLTQIRQDIMEEYRKMEIRNSFMREQCLQEYIVNRCEEYGQLPALKEECLQWEVCYHGGVNDIHREPPVLEIAVHVLGRTIESGLSRLGGLNKLLVLVCVCAWYMGNFALGYMKATRDAHNA</sequence>
<keyword evidence="1" id="KW-0472">Membrane</keyword>
<dbReference type="InterPro" id="IPR018767">
    <property type="entry name" value="Brl1/Brr6_dom"/>
</dbReference>
<gene>
    <name evidence="3" type="ORF">C5L36_0C08850</name>
    <name evidence="5" type="ORF">CAS74_000891</name>
    <name evidence="6" type="ORF">CAS74_000898</name>
    <name evidence="7" type="ORF">CAS74_000905</name>
    <name evidence="4" type="ORF">JL09_g545</name>
</gene>
<evidence type="ECO:0000256" key="1">
    <source>
        <dbReference type="SAM" id="Phobius"/>
    </source>
</evidence>
<evidence type="ECO:0000313" key="6">
    <source>
        <dbReference type="EMBL" id="OUT24510.1"/>
    </source>
</evidence>
<dbReference type="AlphaFoldDB" id="A0A099P7M5"/>
<dbReference type="Proteomes" id="UP000029867">
    <property type="component" value="Unassembled WGS sequence"/>
</dbReference>
<organism evidence="4 8">
    <name type="scientific">Pichia kudriavzevii</name>
    <name type="common">Yeast</name>
    <name type="synonym">Issatchenkia orientalis</name>
    <dbReference type="NCBI Taxonomy" id="4909"/>
    <lineage>
        <taxon>Eukaryota</taxon>
        <taxon>Fungi</taxon>
        <taxon>Dikarya</taxon>
        <taxon>Ascomycota</taxon>
        <taxon>Saccharomycotina</taxon>
        <taxon>Pichiomycetes</taxon>
        <taxon>Pichiales</taxon>
        <taxon>Pichiaceae</taxon>
        <taxon>Pichia</taxon>
    </lineage>
</organism>
<keyword evidence="1" id="KW-1133">Transmembrane helix</keyword>
<dbReference type="EMBL" id="JQFK01000003">
    <property type="protein sequence ID" value="KGK40267.1"/>
    <property type="molecule type" value="Genomic_DNA"/>
</dbReference>
<reference evidence="5 9" key="3">
    <citation type="submission" date="2017-05" db="EMBL/GenBank/DDBJ databases">
        <title>The Genome Sequence of Candida krusei Ckrusei653.</title>
        <authorList>
            <person name="Cuomo C."/>
            <person name="Forche A."/>
            <person name="Young S."/>
            <person name="Abouelleil A."/>
            <person name="Cao P."/>
            <person name="Chapman S."/>
            <person name="Cusick C."/>
            <person name="Shea T."/>
            <person name="Nusbaum C."/>
            <person name="Birren B."/>
        </authorList>
    </citation>
    <scope>NUCLEOTIDE SEQUENCE [LARGE SCALE GENOMIC DNA]</scope>
    <source>
        <strain evidence="5 9">Ckrusei653</strain>
    </source>
</reference>
<dbReference type="SMART" id="SM01042">
    <property type="entry name" value="Brr6_like_C_C"/>
    <property type="match status" value="1"/>
</dbReference>
<reference evidence="8" key="1">
    <citation type="journal article" date="2014" name="Microb. Cell Fact.">
        <title>Exploiting Issatchenkia orientalis SD108 for succinic acid production.</title>
        <authorList>
            <person name="Xiao H."/>
            <person name="Shao Z."/>
            <person name="Jiang Y."/>
            <person name="Dole S."/>
            <person name="Zhao H."/>
        </authorList>
    </citation>
    <scope>NUCLEOTIDE SEQUENCE [LARGE SCALE GENOMIC DNA]</scope>
    <source>
        <strain evidence="8">SD108</strain>
    </source>
</reference>
<dbReference type="Proteomes" id="UP000249293">
    <property type="component" value="Chromosome 3"/>
</dbReference>
<dbReference type="EMBL" id="NHMM01000001">
    <property type="protein sequence ID" value="OUT24517.1"/>
    <property type="molecule type" value="Genomic_DNA"/>
</dbReference>
<dbReference type="GeneID" id="40384768"/>
<proteinExistence type="predicted"/>
<evidence type="ECO:0000313" key="10">
    <source>
        <dbReference type="Proteomes" id="UP000249293"/>
    </source>
</evidence>
<dbReference type="EMBL" id="NHMM01000001">
    <property type="protein sequence ID" value="OUT24510.1"/>
    <property type="molecule type" value="Genomic_DNA"/>
</dbReference>
<dbReference type="GO" id="GO:0006998">
    <property type="term" value="P:nuclear envelope organization"/>
    <property type="evidence" value="ECO:0007669"/>
    <property type="project" value="InterPro"/>
</dbReference>
<evidence type="ECO:0000313" key="9">
    <source>
        <dbReference type="Proteomes" id="UP000195871"/>
    </source>
</evidence>
<feature type="transmembrane region" description="Helical" evidence="1">
    <location>
        <begin position="283"/>
        <end position="302"/>
    </location>
</feature>
<name>A0A099P7M5_PICKU</name>
<dbReference type="EMBL" id="NHMM01000001">
    <property type="protein sequence ID" value="OUT24503.1"/>
    <property type="molecule type" value="Genomic_DNA"/>
</dbReference>
<evidence type="ECO:0000313" key="4">
    <source>
        <dbReference type="EMBL" id="KGK40267.1"/>
    </source>
</evidence>
<feature type="domain" description="Brl1/Brr6" evidence="2">
    <location>
        <begin position="170"/>
        <end position="303"/>
    </location>
</feature>
<dbReference type="Proteomes" id="UP000195871">
    <property type="component" value="Unassembled WGS sequence"/>
</dbReference>
<evidence type="ECO:0000313" key="3">
    <source>
        <dbReference type="EMBL" id="AWU76973.1"/>
    </source>
</evidence>
<evidence type="ECO:0000313" key="5">
    <source>
        <dbReference type="EMBL" id="OUT24503.1"/>
    </source>
</evidence>
<reference evidence="4" key="2">
    <citation type="submission" date="2014-08" db="EMBL/GenBank/DDBJ databases">
        <title>Exploiting Issatchenkia orientalis SD108 for Succinic Acid Production.</title>
        <authorList>
            <person name="Xiao H."/>
            <person name="Shao Z."/>
            <person name="Jiang Y."/>
            <person name="Dole S."/>
            <person name="Zhao H."/>
        </authorList>
    </citation>
    <scope>NUCLEOTIDE SEQUENCE [LARGE SCALE GENOMIC DNA]</scope>
    <source>
        <strain evidence="4">SD108</strain>
    </source>
</reference>
<protein>
    <recommendedName>
        <fullName evidence="2">Brl1/Brr6 domain-containing protein</fullName>
    </recommendedName>
</protein>
<reference evidence="3 10" key="4">
    <citation type="submission" date="2018-06" db="EMBL/GenBank/DDBJ databases">
        <title>Population genomics shows no distinction between pathogenic Candida krusei and environmental Pichia kudriavzevii: One species, four names.</title>
        <authorList>
            <person name="Douglass A.P."/>
            <person name="Offei B."/>
            <person name="Braun-Galleani S."/>
            <person name="Coughlan A.Y."/>
            <person name="Martos A."/>
            <person name="Ortiz-Merino R.A."/>
            <person name="Byrne K.P."/>
            <person name="Wolfe K.H."/>
        </authorList>
    </citation>
    <scope>NUCLEOTIDE SEQUENCE [LARGE SCALE GENOMIC DNA]</scope>
    <source>
        <strain evidence="3 10">CBS573</strain>
    </source>
</reference>
<evidence type="ECO:0000313" key="8">
    <source>
        <dbReference type="Proteomes" id="UP000029867"/>
    </source>
</evidence>
<dbReference type="EMBL" id="CP028775">
    <property type="protein sequence ID" value="AWU76973.1"/>
    <property type="molecule type" value="Genomic_DNA"/>
</dbReference>
<dbReference type="VEuPathDB" id="FungiDB:C5L36_0C08850"/>
<dbReference type="RefSeq" id="XP_029322450.1">
    <property type="nucleotide sequence ID" value="XM_029466590.1"/>
</dbReference>
<dbReference type="GO" id="GO:0055088">
    <property type="term" value="P:lipid homeostasis"/>
    <property type="evidence" value="ECO:0007669"/>
    <property type="project" value="InterPro"/>
</dbReference>
<keyword evidence="10" id="KW-1185">Reference proteome</keyword>
<accession>A0A099P7M5</accession>
<evidence type="ECO:0000313" key="7">
    <source>
        <dbReference type="EMBL" id="OUT24517.1"/>
    </source>
</evidence>
<dbReference type="GO" id="GO:0031965">
    <property type="term" value="C:nuclear membrane"/>
    <property type="evidence" value="ECO:0007669"/>
    <property type="project" value="InterPro"/>
</dbReference>
<dbReference type="PANTHER" id="PTHR28136">
    <property type="entry name" value="NUCLEUS EXPORT PROTEIN BRR6"/>
    <property type="match status" value="1"/>
</dbReference>
<dbReference type="OrthoDB" id="5961at2759"/>
<dbReference type="PANTHER" id="PTHR28136:SF1">
    <property type="entry name" value="NUCLEUS EXPORT PROTEIN BRL1"/>
    <property type="match status" value="1"/>
</dbReference>
<dbReference type="KEGG" id="pkz:C5L36_0C08850"/>
<evidence type="ECO:0000259" key="2">
    <source>
        <dbReference type="SMART" id="SM01042"/>
    </source>
</evidence>
<dbReference type="InterPro" id="IPR040202">
    <property type="entry name" value="Brl1/Brr6"/>
</dbReference>
<dbReference type="HOGENOM" id="CLU_894468_0_0_1"/>
<dbReference type="Pfam" id="PF10104">
    <property type="entry name" value="Brr6_like_C_C"/>
    <property type="match status" value="1"/>
</dbReference>
<keyword evidence="1" id="KW-0812">Transmembrane</keyword>